<keyword evidence="2" id="KW-1185">Reference proteome</keyword>
<accession>A0A1I6GDD3</accession>
<dbReference type="OrthoDB" id="1093345at2"/>
<gene>
    <name evidence="1" type="ORF">SAMN04490243_1619</name>
</gene>
<name>A0A1I6GDD3_9FLAO</name>
<sequence length="817" mass="91284">MQLRFPSLVLRSLALLSLVLVIGGCLPEIQDNPAAEEWIPAQTTALIKIHDAERFRSDFRNNSLILSYRKASENFRIMDLVEEVLNLEIENGALLAILPEDSTRTAAQHWLLIMPESASPVAPDSTGLHRKQEKGFVRISPVEALVNGQRIAPEQRPLLQRSLQTANPRASATLLLPEAGEHPLKDLLLTPISKLPVQLGELPLQNQINWSAFDLDLRSDALLVQGVQIRPDSLWDQRKLLRGIPVLPLQESFRLMPENARAMFSYSLQEPQVFLSNQEQWLARGNAYPALVESSESLSLLESGTKSLTVLGSLNPDVVLETFRPFSSALEDFQGIQLYALTANEVLTEAFEPLLNTVPELPYMAQLDSYFVFSEDLEALRDLISAYSRKSTFGYSERFDQLEEFITSESSALAIALEPGSSRYLTDSANILALPAALQSPLPDSYLYTAQLNSSLTRDLLEYQFRKKASPSGSGTGTRMVFNQKLEGTILAGPFFLKNHLTGRLDIAVQDDQHQLYLYSDTGKLFWKKSLSGPIQGKIGQVDLFKNGRWQMAFTTPGNLWILDRNGRNVAPFPREFPGGNLGPLAVFDYEGNQNYRLVFSQGSKIHMYDGQGKVVRGFKYTDAGSSVLGAPQHFRVGTRDYLVFRLESGRLEIRNRVGDTRVSVKDRFDFSGNGVYYYRDAFAFTEKNGTLVTITPRGKIGRNPFSLAGDHGMFATAKTLALVNENQLRVKGNTTDLDLGVYTGPVIFYLYDIIYVALTDIQSQRLYLFRSDASGVSGFPVEANGIPDMADTDGDRNPELVVRYRDSAFALYRLQR</sequence>
<protein>
    <submittedName>
        <fullName evidence="1">Uncharacterized protein</fullName>
    </submittedName>
</protein>
<dbReference type="STRING" id="400055.SAMN04490243_1619"/>
<dbReference type="PROSITE" id="PS51257">
    <property type="entry name" value="PROKAR_LIPOPROTEIN"/>
    <property type="match status" value="1"/>
</dbReference>
<proteinExistence type="predicted"/>
<dbReference type="Proteomes" id="UP000199534">
    <property type="component" value="Unassembled WGS sequence"/>
</dbReference>
<evidence type="ECO:0000313" key="2">
    <source>
        <dbReference type="Proteomes" id="UP000199534"/>
    </source>
</evidence>
<organism evidence="1 2">
    <name type="scientific">Robiginitalea myxolifaciens</name>
    <dbReference type="NCBI Taxonomy" id="400055"/>
    <lineage>
        <taxon>Bacteria</taxon>
        <taxon>Pseudomonadati</taxon>
        <taxon>Bacteroidota</taxon>
        <taxon>Flavobacteriia</taxon>
        <taxon>Flavobacteriales</taxon>
        <taxon>Flavobacteriaceae</taxon>
        <taxon>Robiginitalea</taxon>
    </lineage>
</organism>
<reference evidence="1 2" key="1">
    <citation type="submission" date="2016-10" db="EMBL/GenBank/DDBJ databases">
        <authorList>
            <person name="de Groot N.N."/>
        </authorList>
    </citation>
    <scope>NUCLEOTIDE SEQUENCE [LARGE SCALE GENOMIC DNA]</scope>
    <source>
        <strain evidence="1 2">DSM 21019</strain>
    </source>
</reference>
<dbReference type="EMBL" id="FOYQ01000001">
    <property type="protein sequence ID" value="SFR40205.1"/>
    <property type="molecule type" value="Genomic_DNA"/>
</dbReference>
<dbReference type="SUPFAM" id="SSF50956">
    <property type="entry name" value="Thermostable phytase (3-phytase)"/>
    <property type="match status" value="1"/>
</dbReference>
<evidence type="ECO:0000313" key="1">
    <source>
        <dbReference type="EMBL" id="SFR40205.1"/>
    </source>
</evidence>
<dbReference type="RefSeq" id="WP_092981982.1">
    <property type="nucleotide sequence ID" value="NZ_FOYQ01000001.1"/>
</dbReference>
<dbReference type="AlphaFoldDB" id="A0A1I6GDD3"/>